<dbReference type="Proteomes" id="UP000253204">
    <property type="component" value="Unassembled WGS sequence"/>
</dbReference>
<dbReference type="Pfam" id="PF00156">
    <property type="entry name" value="Pribosyltran"/>
    <property type="match status" value="1"/>
</dbReference>
<dbReference type="AlphaFoldDB" id="A0A368TND8"/>
<sequence>MQIWFKSYGDLGRDITKNFDKFSGDWDLVVGIPRSGMVPAYMIALALNVNCTDISSWVNNYPLKKGVTRGLRKELSSPWDAEKVLIVDDSIMSGKSLKSEIDALPDWLASRASTLAVYSSKPIRNDVDIILDFLPHPRAFEWNIFHHNVMSRSCICLEGMISEGGPGGDKDAMCFRYIPSRIIDTIVTCQNESSRHEVEAFLASCGISYQNLVMADNDTNVMAMDSLVRFKVETFMASAAELFIEENSDQARLICQGARKPVFCLRDNCIYNPGDEIGTRLIKNKVKFLMWRIVNSKMR</sequence>
<reference evidence="2 3" key="1">
    <citation type="submission" date="2018-07" db="EMBL/GenBank/DDBJ databases">
        <title>Halomonas rutogse sp. nov., isolated from Lake TangqianCo on Tibetan Plateau.</title>
        <authorList>
            <person name="Lu H."/>
            <person name="Xing P."/>
            <person name="Wu Q."/>
        </authorList>
    </citation>
    <scope>NUCLEOTIDE SEQUENCE [LARGE SCALE GENOMIC DNA]</scope>
    <source>
        <strain evidence="2 3">TQ8S</strain>
    </source>
</reference>
<keyword evidence="3" id="KW-1185">Reference proteome</keyword>
<dbReference type="CDD" id="cd06223">
    <property type="entry name" value="PRTases_typeI"/>
    <property type="match status" value="1"/>
</dbReference>
<feature type="domain" description="Phosphoribosyltransferase" evidence="1">
    <location>
        <begin position="19"/>
        <end position="106"/>
    </location>
</feature>
<accession>A0A368TND8</accession>
<dbReference type="RefSeq" id="WP_114488482.1">
    <property type="nucleotide sequence ID" value="NZ_CBCSHM010000080.1"/>
</dbReference>
<dbReference type="OrthoDB" id="9804476at2"/>
<proteinExistence type="predicted"/>
<evidence type="ECO:0000313" key="2">
    <source>
        <dbReference type="EMBL" id="RCV86068.1"/>
    </source>
</evidence>
<dbReference type="Gene3D" id="3.40.50.2020">
    <property type="match status" value="1"/>
</dbReference>
<dbReference type="InterPro" id="IPR000836">
    <property type="entry name" value="PRTase_dom"/>
</dbReference>
<evidence type="ECO:0000259" key="1">
    <source>
        <dbReference type="Pfam" id="PF00156"/>
    </source>
</evidence>
<protein>
    <recommendedName>
        <fullName evidence="1">Phosphoribosyltransferase domain-containing protein</fullName>
    </recommendedName>
</protein>
<evidence type="ECO:0000313" key="3">
    <source>
        <dbReference type="Proteomes" id="UP000253204"/>
    </source>
</evidence>
<comment type="caution">
    <text evidence="2">The sequence shown here is derived from an EMBL/GenBank/DDBJ whole genome shotgun (WGS) entry which is preliminary data.</text>
</comment>
<dbReference type="SUPFAM" id="SSF53271">
    <property type="entry name" value="PRTase-like"/>
    <property type="match status" value="1"/>
</dbReference>
<dbReference type="InterPro" id="IPR029057">
    <property type="entry name" value="PRTase-like"/>
</dbReference>
<name>A0A368TND8_9GAMM</name>
<gene>
    <name evidence="2" type="ORF">DU506_19220</name>
</gene>
<dbReference type="EMBL" id="QPIJ01000075">
    <property type="protein sequence ID" value="RCV86068.1"/>
    <property type="molecule type" value="Genomic_DNA"/>
</dbReference>
<organism evidence="2 3">
    <name type="scientific">Vreelandella rituensis</name>
    <dbReference type="NCBI Taxonomy" id="2282306"/>
    <lineage>
        <taxon>Bacteria</taxon>
        <taxon>Pseudomonadati</taxon>
        <taxon>Pseudomonadota</taxon>
        <taxon>Gammaproteobacteria</taxon>
        <taxon>Oceanospirillales</taxon>
        <taxon>Halomonadaceae</taxon>
        <taxon>Vreelandella</taxon>
    </lineage>
</organism>